<keyword evidence="3" id="KW-1185">Reference proteome</keyword>
<gene>
    <name evidence="2" type="ORF">CHARACLAT_017511</name>
</gene>
<dbReference type="Proteomes" id="UP001352852">
    <property type="component" value="Unassembled WGS sequence"/>
</dbReference>
<dbReference type="EMBL" id="JAHUTJ010050661">
    <property type="protein sequence ID" value="MED6284265.1"/>
    <property type="molecule type" value="Genomic_DNA"/>
</dbReference>
<comment type="caution">
    <text evidence="2">The sequence shown here is derived from an EMBL/GenBank/DDBJ whole genome shotgun (WGS) entry which is preliminary data.</text>
</comment>
<feature type="region of interest" description="Disordered" evidence="1">
    <location>
        <begin position="165"/>
        <end position="190"/>
    </location>
</feature>
<proteinExistence type="predicted"/>
<accession>A0ABU7EDP9</accession>
<evidence type="ECO:0000313" key="2">
    <source>
        <dbReference type="EMBL" id="MED6284265.1"/>
    </source>
</evidence>
<protein>
    <submittedName>
        <fullName evidence="2">Uncharacterized protein</fullName>
    </submittedName>
</protein>
<reference evidence="2 3" key="1">
    <citation type="submission" date="2021-06" db="EMBL/GenBank/DDBJ databases">
        <authorList>
            <person name="Palmer J.M."/>
        </authorList>
    </citation>
    <scope>NUCLEOTIDE SEQUENCE [LARGE SCALE GENOMIC DNA]</scope>
    <source>
        <strain evidence="2 3">CL_MEX2019</strain>
        <tissue evidence="2">Muscle</tissue>
    </source>
</reference>
<evidence type="ECO:0000256" key="1">
    <source>
        <dbReference type="SAM" id="MobiDB-lite"/>
    </source>
</evidence>
<name>A0ABU7EDP9_9TELE</name>
<organism evidence="2 3">
    <name type="scientific">Characodon lateralis</name>
    <dbReference type="NCBI Taxonomy" id="208331"/>
    <lineage>
        <taxon>Eukaryota</taxon>
        <taxon>Metazoa</taxon>
        <taxon>Chordata</taxon>
        <taxon>Craniata</taxon>
        <taxon>Vertebrata</taxon>
        <taxon>Euteleostomi</taxon>
        <taxon>Actinopterygii</taxon>
        <taxon>Neopterygii</taxon>
        <taxon>Teleostei</taxon>
        <taxon>Neoteleostei</taxon>
        <taxon>Acanthomorphata</taxon>
        <taxon>Ovalentaria</taxon>
        <taxon>Atherinomorphae</taxon>
        <taxon>Cyprinodontiformes</taxon>
        <taxon>Goodeidae</taxon>
        <taxon>Characodon</taxon>
    </lineage>
</organism>
<sequence>MSFRNAITSVIIQLQIISNSSFVMTSLKWLHSTTNLTLRCCTVKRDRHRVRRERGVDQWCFLLIQQGSRRFKASLSFGDKWMTSATTTFCISVFGGIITECDSIILTDTTKQRKVGKVKRVERAVGLCKIMVASFTFSWKNNKDLAAAQEEYYLPGVLTKIQSGRLTPSSAPTNDSTMRPCYSQSASSPDFLFSQSPSKALL</sequence>
<evidence type="ECO:0000313" key="3">
    <source>
        <dbReference type="Proteomes" id="UP001352852"/>
    </source>
</evidence>